<dbReference type="EMBL" id="CAJNOH010004515">
    <property type="protein sequence ID" value="CAF1371966.1"/>
    <property type="molecule type" value="Genomic_DNA"/>
</dbReference>
<protein>
    <submittedName>
        <fullName evidence="2">Uncharacterized protein</fullName>
    </submittedName>
</protein>
<evidence type="ECO:0000313" key="2">
    <source>
        <dbReference type="EMBL" id="CAF1612045.1"/>
    </source>
</evidence>
<evidence type="ECO:0000313" key="1">
    <source>
        <dbReference type="EMBL" id="CAF1371966.1"/>
    </source>
</evidence>
<organism evidence="2 3">
    <name type="scientific">Rotaria sordida</name>
    <dbReference type="NCBI Taxonomy" id="392033"/>
    <lineage>
        <taxon>Eukaryota</taxon>
        <taxon>Metazoa</taxon>
        <taxon>Spiralia</taxon>
        <taxon>Gnathifera</taxon>
        <taxon>Rotifera</taxon>
        <taxon>Eurotatoria</taxon>
        <taxon>Bdelloidea</taxon>
        <taxon>Philodinida</taxon>
        <taxon>Philodinidae</taxon>
        <taxon>Rotaria</taxon>
    </lineage>
</organism>
<dbReference type="Proteomes" id="UP000663854">
    <property type="component" value="Unassembled WGS sequence"/>
</dbReference>
<dbReference type="Proteomes" id="UP000663870">
    <property type="component" value="Unassembled WGS sequence"/>
</dbReference>
<comment type="caution">
    <text evidence="2">The sequence shown here is derived from an EMBL/GenBank/DDBJ whole genome shotgun (WGS) entry which is preliminary data.</text>
</comment>
<sequence>MVPDNILLEPPFEGACLYPKKT</sequence>
<proteinExistence type="predicted"/>
<evidence type="ECO:0000313" key="3">
    <source>
        <dbReference type="Proteomes" id="UP000663870"/>
    </source>
</evidence>
<name>A0A816BQ92_9BILA</name>
<dbReference type="EMBL" id="CAJNOL010005947">
    <property type="protein sequence ID" value="CAF1612045.1"/>
    <property type="molecule type" value="Genomic_DNA"/>
</dbReference>
<feature type="non-terminal residue" evidence="2">
    <location>
        <position position="22"/>
    </location>
</feature>
<gene>
    <name evidence="2" type="ORF">JXQ802_LOCUS49505</name>
    <name evidence="1" type="ORF">PYM288_LOCUS33405</name>
</gene>
<feature type="non-terminal residue" evidence="2">
    <location>
        <position position="1"/>
    </location>
</feature>
<reference evidence="2" key="1">
    <citation type="submission" date="2021-02" db="EMBL/GenBank/DDBJ databases">
        <authorList>
            <person name="Nowell W R."/>
        </authorList>
    </citation>
    <scope>NUCLEOTIDE SEQUENCE</scope>
</reference>
<keyword evidence="3" id="KW-1185">Reference proteome</keyword>
<dbReference type="AlphaFoldDB" id="A0A816BQ92"/>
<accession>A0A816BQ92</accession>